<feature type="non-terminal residue" evidence="2">
    <location>
        <position position="1"/>
    </location>
</feature>
<name>A0AAN4ZML6_9BILA</name>
<evidence type="ECO:0000313" key="3">
    <source>
        <dbReference type="Proteomes" id="UP001328107"/>
    </source>
</evidence>
<feature type="region of interest" description="Disordered" evidence="1">
    <location>
        <begin position="461"/>
        <end position="597"/>
    </location>
</feature>
<dbReference type="AlphaFoldDB" id="A0AAN4ZML6"/>
<keyword evidence="3" id="KW-1185">Reference proteome</keyword>
<feature type="compositionally biased region" description="Basic and acidic residues" evidence="1">
    <location>
        <begin position="492"/>
        <end position="505"/>
    </location>
</feature>
<gene>
    <name evidence="2" type="ORF">PMAYCL1PPCAC_12864</name>
</gene>
<protein>
    <submittedName>
        <fullName evidence="2">Uncharacterized protein</fullName>
    </submittedName>
</protein>
<accession>A0AAN4ZML6</accession>
<dbReference type="EMBL" id="BTRK01000003">
    <property type="protein sequence ID" value="GMR42669.1"/>
    <property type="molecule type" value="Genomic_DNA"/>
</dbReference>
<comment type="caution">
    <text evidence="2">The sequence shown here is derived from an EMBL/GenBank/DDBJ whole genome shotgun (WGS) entry which is preliminary data.</text>
</comment>
<evidence type="ECO:0000313" key="2">
    <source>
        <dbReference type="EMBL" id="GMR42669.1"/>
    </source>
</evidence>
<evidence type="ECO:0000256" key="1">
    <source>
        <dbReference type="SAM" id="MobiDB-lite"/>
    </source>
</evidence>
<organism evidence="2 3">
    <name type="scientific">Pristionchus mayeri</name>
    <dbReference type="NCBI Taxonomy" id="1317129"/>
    <lineage>
        <taxon>Eukaryota</taxon>
        <taxon>Metazoa</taxon>
        <taxon>Ecdysozoa</taxon>
        <taxon>Nematoda</taxon>
        <taxon>Chromadorea</taxon>
        <taxon>Rhabditida</taxon>
        <taxon>Rhabditina</taxon>
        <taxon>Diplogasteromorpha</taxon>
        <taxon>Diplogasteroidea</taxon>
        <taxon>Neodiplogasteridae</taxon>
        <taxon>Pristionchus</taxon>
    </lineage>
</organism>
<sequence>EEAEKKNKKKKKDEEDGEYAEGLDNLLGCAAKFMSKTGKGINRKKKENCLNAPYKRGKSVIGNSIFTNVLGCEEDLALLERTYSAAELVLLASPEYPLEMMHRKAVAAIGNARLANEKVGVEEGMTINQCLAWLARAGRCSVASLIPPGEYYPDAEDYLTVRLLIPALPLFSTVCASYASLSSVQRSSCSKRFLSEQDWTIYQLTRCMQMMAVANLANLLPDDRCILTFALGMLYIDDAASEEMRGAAHSVVENAMSSCPDHSLLLEPLFNLTPLIVRRPDEAFKWILLFKGCGVAPPELILAIGASYFVYVCERAECTPDAFHYASPSATITAYVDVISETMIDVFAVYNPMPHRRFHNSLISLLNICLSPSVLQGCEEKSKKALLMCIQAVRNRLNPDLADDSIVITELRTLARRVEMVRSGRGGRRNSEEVSRIYVEREKNKEEMREELREAQREKELLKRQREEKQRSAASTQMKKDEKEEEEDEMSSEGREGSEERREMERMEEEDDEEEEEEEDDREEKSSSGELESTDGEMSERGMQSMENKQVHGAPFSNGNFMEVEDDEASKDKDSDIPDTVPDTMDEMDSQNWLTGR</sequence>
<dbReference type="Proteomes" id="UP001328107">
    <property type="component" value="Unassembled WGS sequence"/>
</dbReference>
<proteinExistence type="predicted"/>
<feature type="compositionally biased region" description="Acidic residues" evidence="1">
    <location>
        <begin position="506"/>
        <end position="522"/>
    </location>
</feature>
<feature type="compositionally biased region" description="Basic and acidic residues" evidence="1">
    <location>
        <begin position="461"/>
        <end position="471"/>
    </location>
</feature>
<reference evidence="3" key="1">
    <citation type="submission" date="2022-10" db="EMBL/GenBank/DDBJ databases">
        <title>Genome assembly of Pristionchus species.</title>
        <authorList>
            <person name="Yoshida K."/>
            <person name="Sommer R.J."/>
        </authorList>
    </citation>
    <scope>NUCLEOTIDE SEQUENCE [LARGE SCALE GENOMIC DNA]</scope>
    <source>
        <strain evidence="3">RS5460</strain>
    </source>
</reference>